<evidence type="ECO:0000313" key="3">
    <source>
        <dbReference type="Proteomes" id="UP000422572"/>
    </source>
</evidence>
<dbReference type="KEGG" id="sfic:EIZ62_07630"/>
<dbReference type="RefSeq" id="WP_156691946.1">
    <property type="nucleotide sequence ID" value="NZ_CP034279.1"/>
</dbReference>
<protein>
    <submittedName>
        <fullName evidence="2">Uncharacterized protein</fullName>
    </submittedName>
</protein>
<organism evidence="2 3">
    <name type="scientific">Streptomyces ficellus</name>
    <dbReference type="NCBI Taxonomy" id="1977088"/>
    <lineage>
        <taxon>Bacteria</taxon>
        <taxon>Bacillati</taxon>
        <taxon>Actinomycetota</taxon>
        <taxon>Actinomycetes</taxon>
        <taxon>Kitasatosporales</taxon>
        <taxon>Streptomycetaceae</taxon>
        <taxon>Streptomyces</taxon>
    </lineage>
</organism>
<proteinExistence type="predicted"/>
<accession>A0A6I6F2E5</accession>
<evidence type="ECO:0000313" key="2">
    <source>
        <dbReference type="EMBL" id="QGV78133.1"/>
    </source>
</evidence>
<evidence type="ECO:0000256" key="1">
    <source>
        <dbReference type="SAM" id="MobiDB-lite"/>
    </source>
</evidence>
<dbReference type="OrthoDB" id="9880323at2"/>
<reference evidence="2 3" key="1">
    <citation type="submission" date="2018-12" db="EMBL/GenBank/DDBJ databases">
        <title>Complete genome sequence of Streptomyces ficellus NRRL8067, the producer of ficellomycin, feldamycin and nojirimycin.</title>
        <authorList>
            <person name="Zhang H."/>
            <person name="Yue R."/>
            <person name="Liu Y."/>
            <person name="Li M."/>
            <person name="Mu H."/>
            <person name="Zhang J."/>
        </authorList>
    </citation>
    <scope>NUCLEOTIDE SEQUENCE [LARGE SCALE GENOMIC DNA]</scope>
    <source>
        <strain evidence="2 3">NRRL 8067</strain>
    </source>
</reference>
<feature type="region of interest" description="Disordered" evidence="1">
    <location>
        <begin position="1"/>
        <end position="31"/>
    </location>
</feature>
<sequence length="147" mass="16602">MGIGTVQAAATTAPPQNTSIEEECEKNAGKPFNGFRQEYDYRTEARMGMVWNYCRPEKDMFGYAEVTKQGRASEVWFERATEGPNPATWTGPHSKKAAVGWVAHTETTKYGDYWWRACADITSKAGAKVRECSNWYQPSTMFTPVPR</sequence>
<dbReference type="AlphaFoldDB" id="A0A6I6F2E5"/>
<dbReference type="EMBL" id="CP034279">
    <property type="protein sequence ID" value="QGV78133.1"/>
    <property type="molecule type" value="Genomic_DNA"/>
</dbReference>
<keyword evidence="3" id="KW-1185">Reference proteome</keyword>
<name>A0A6I6F2E5_9ACTN</name>
<gene>
    <name evidence="2" type="ORF">EIZ62_07630</name>
</gene>
<dbReference type="Proteomes" id="UP000422572">
    <property type="component" value="Chromosome"/>
</dbReference>
<feature type="compositionally biased region" description="Low complexity" evidence="1">
    <location>
        <begin position="7"/>
        <end position="16"/>
    </location>
</feature>